<gene>
    <name evidence="2" type="ORF">CSH63_05815</name>
</gene>
<feature type="transmembrane region" description="Helical" evidence="1">
    <location>
        <begin position="42"/>
        <end position="66"/>
    </location>
</feature>
<evidence type="ECO:0000313" key="3">
    <source>
        <dbReference type="Proteomes" id="UP000267804"/>
    </source>
</evidence>
<dbReference type="KEGG" id="mtua:CSH63_05815"/>
<evidence type="ECO:0000256" key="1">
    <source>
        <dbReference type="SAM" id="Phobius"/>
    </source>
</evidence>
<evidence type="ECO:0000313" key="2">
    <source>
        <dbReference type="EMBL" id="AYF26958.1"/>
    </source>
</evidence>
<name>A0A386WH12_9ACTN</name>
<accession>A0A386WH12</accession>
<keyword evidence="1" id="KW-1133">Transmembrane helix</keyword>
<dbReference type="Proteomes" id="UP000267804">
    <property type="component" value="Chromosome"/>
</dbReference>
<dbReference type="AlphaFoldDB" id="A0A386WH12"/>
<dbReference type="EMBL" id="CP024087">
    <property type="protein sequence ID" value="AYF26958.1"/>
    <property type="molecule type" value="Genomic_DNA"/>
</dbReference>
<keyword evidence="1" id="KW-0472">Membrane</keyword>
<dbReference type="PANTHER" id="PTHR36840:SF1">
    <property type="entry name" value="BLL5714 PROTEIN"/>
    <property type="match status" value="1"/>
</dbReference>
<feature type="transmembrane region" description="Helical" evidence="1">
    <location>
        <begin position="306"/>
        <end position="325"/>
    </location>
</feature>
<dbReference type="PANTHER" id="PTHR36840">
    <property type="entry name" value="BLL5714 PROTEIN"/>
    <property type="match status" value="1"/>
</dbReference>
<sequence>MVRQVRATFLELFFDLVFVFALTRIVSRVFEHLVIDPYGSAWPAAIAQAARTLLLLLALFGLWQGTSWTTSRYHPDSLAVQAVVTVALGAGLVMGVTIPRAYDGYGLAFALAYLIGQLARPLILLLALPDKNRRALKTRMLLTYGIIGLFWICGAVAGGAALGPLWALALALEYAASRTGWPLPRLGRSDAEHWDIGAEHLAERYQQFFLIALGETILVIGFTYSTGPFTRNHTLAFVTAAITSALLWRLYYYRAGRILADAITHARRPAAIGRAAADTHFIMIIGVVTTALGYEITIEHPFTHAPPSWIAPILLGPAIFIAGRARFEHHVFARVSPARYLTLTALLLCYPAATRTPPITAAVTATAILLAAAVADARRARRHPDEPPTPSR</sequence>
<protein>
    <submittedName>
        <fullName evidence="2">Low temperature requirement protein A</fullName>
    </submittedName>
</protein>
<feature type="transmembrane region" description="Helical" evidence="1">
    <location>
        <begin position="272"/>
        <end position="294"/>
    </location>
</feature>
<reference evidence="2 3" key="1">
    <citation type="submission" date="2017-10" db="EMBL/GenBank/DDBJ databases">
        <title>Integration of genomic and chemical information greatly accelerates assignment of the full stereostructure of myelolactone, a potent inhibitor of myeloma from a marine-derived Micromonospora.</title>
        <authorList>
            <person name="Kim M.C."/>
            <person name="Machado H."/>
            <person name="Jensen P.R."/>
            <person name="Fenical W."/>
        </authorList>
    </citation>
    <scope>NUCLEOTIDE SEQUENCE [LARGE SCALE GENOMIC DNA]</scope>
    <source>
        <strain evidence="2 3">CNY-010</strain>
    </source>
</reference>
<feature type="transmembrane region" description="Helical" evidence="1">
    <location>
        <begin position="12"/>
        <end position="30"/>
    </location>
</feature>
<dbReference type="InterPro" id="IPR010640">
    <property type="entry name" value="Low_temperature_requirement_A"/>
</dbReference>
<feature type="transmembrane region" description="Helical" evidence="1">
    <location>
        <begin position="233"/>
        <end position="251"/>
    </location>
</feature>
<feature type="transmembrane region" description="Helical" evidence="1">
    <location>
        <begin position="359"/>
        <end position="377"/>
    </location>
</feature>
<feature type="transmembrane region" description="Helical" evidence="1">
    <location>
        <begin position="140"/>
        <end position="157"/>
    </location>
</feature>
<proteinExistence type="predicted"/>
<keyword evidence="1" id="KW-0812">Transmembrane</keyword>
<feature type="transmembrane region" description="Helical" evidence="1">
    <location>
        <begin position="78"/>
        <end position="98"/>
    </location>
</feature>
<dbReference type="Pfam" id="PF06772">
    <property type="entry name" value="LtrA"/>
    <property type="match status" value="1"/>
</dbReference>
<feature type="transmembrane region" description="Helical" evidence="1">
    <location>
        <begin position="337"/>
        <end position="353"/>
    </location>
</feature>
<feature type="transmembrane region" description="Helical" evidence="1">
    <location>
        <begin position="104"/>
        <end position="128"/>
    </location>
</feature>
<organism evidence="2 3">
    <name type="scientific">Micromonospora tulbaghiae</name>
    <dbReference type="NCBI Taxonomy" id="479978"/>
    <lineage>
        <taxon>Bacteria</taxon>
        <taxon>Bacillati</taxon>
        <taxon>Actinomycetota</taxon>
        <taxon>Actinomycetes</taxon>
        <taxon>Micromonosporales</taxon>
        <taxon>Micromonosporaceae</taxon>
        <taxon>Micromonospora</taxon>
    </lineage>
</organism>